<reference evidence="3 4" key="1">
    <citation type="submission" date="2022-03" db="EMBL/GenBank/DDBJ databases">
        <authorList>
            <person name="Nunn A."/>
            <person name="Chopra R."/>
            <person name="Nunn A."/>
            <person name="Contreras Garrido A."/>
        </authorList>
    </citation>
    <scope>NUCLEOTIDE SEQUENCE [LARGE SCALE GENOMIC DNA]</scope>
</reference>
<feature type="region of interest" description="Disordered" evidence="1">
    <location>
        <begin position="538"/>
        <end position="557"/>
    </location>
</feature>
<dbReference type="Proteomes" id="UP000836841">
    <property type="component" value="Chromosome 3"/>
</dbReference>
<evidence type="ECO:0000313" key="4">
    <source>
        <dbReference type="Proteomes" id="UP000836841"/>
    </source>
</evidence>
<dbReference type="InterPro" id="IPR054722">
    <property type="entry name" value="PolX-like_BBD"/>
</dbReference>
<dbReference type="EMBL" id="OU466859">
    <property type="protein sequence ID" value="CAH2053168.1"/>
    <property type="molecule type" value="Genomic_DNA"/>
</dbReference>
<dbReference type="PANTHER" id="PTHR35317:SF23">
    <property type="entry name" value="OS04G0629600 PROTEIN"/>
    <property type="match status" value="1"/>
</dbReference>
<sequence length="940" mass="107001">MIKGNKQAMLARFDKEFEELEGLRFCITSNHYSVRARKLQIYSISSREYIQKQKVLRNPDGHELTAMASANVSDDLDYEIWAPAAKATLMEKGLWDVVENGVPPDPSKIPELAATIQAEELSKWRDLVVKDIKALQVLQSSLRDSAFRKTLSASSAKEVWDLLEKGTKQSKLRRLENMHEGETLGLYIARVTRIVEQLRRLDIAKSEYEVTKKVLSSVSRPYNIVAPILDEHMDPKKRGHHARDCKRKNQKQVATEAEIDGEEDTQVDYLMLAEERLNRNVLSLDQMIARGYSAVTRPDTCIFRDRTGAVFGDTVLDERGPALRLQVIEEILTVTAMAAANIQDAVSDDLNYEMWAPTMKATLVQKKLWDVVENGVSPDPRKIPEIKVEELAQWRNREDCLGCFGQGSLDSLERGNEEAKLRRLEKQFEEISMGEKESIDSYFDRKSDYEVIEKALASVSGSYRDAAPLLGELWDLKKMTLKSLVEIFHTYDSISEEDVHRMLKLNRLKYESRNKNNNHSIPKAGGWSEEGRHYGRQCYRRKQQPEKKEAQNQKDKEEEGEEIFVDYILMAKKRSAMRVYSLSPREYTENKKFKEITLTVTGFAAMATVNVSDDLNYEIWAPAFWGVVENGVPSDPSKTPEFAATIESEELSKYRDLVRKDTEALHILQSSLPDSASRKIHSAASAKDVWDLLQKGKEESNLRRLEKKFEEISMDKGETLDFFLDRVLGIVQELRRMKTPQSDYDVISKVLSSLSKPYGDFAPLFEELKFTDLKNMPLTGLVEFCYMYESITSEATSLRLKNLRLESESDKWCSDLWMVSGYATIHMTPYEKVFATLDRTHKGKVGLVDGKVIVVEGKGDVRIVMKEGKKKTIDNVLFVPGMIRNVLSLSQMEAQGCSFSEGGGGECIISDRNGAVLGETMWDKKDLALRLQISCGLLSF</sequence>
<proteinExistence type="predicted"/>
<evidence type="ECO:0000256" key="1">
    <source>
        <dbReference type="SAM" id="MobiDB-lite"/>
    </source>
</evidence>
<name>A0AAU9S182_THLAR</name>
<protein>
    <recommendedName>
        <fullName evidence="2">Retrovirus-related Pol polyprotein from transposon TNT 1-94-like beta-barrel domain-containing protein</fullName>
    </recommendedName>
</protein>
<accession>A0AAU9S182</accession>
<feature type="compositionally biased region" description="Basic and acidic residues" evidence="1">
    <location>
        <begin position="543"/>
        <end position="557"/>
    </location>
</feature>
<gene>
    <name evidence="3" type="ORF">TAV2_LOCUS8988</name>
</gene>
<evidence type="ECO:0000313" key="3">
    <source>
        <dbReference type="EMBL" id="CAH2053168.1"/>
    </source>
</evidence>
<keyword evidence="4" id="KW-1185">Reference proteome</keyword>
<evidence type="ECO:0000259" key="2">
    <source>
        <dbReference type="Pfam" id="PF22936"/>
    </source>
</evidence>
<dbReference type="PANTHER" id="PTHR35317">
    <property type="entry name" value="OS04G0629600 PROTEIN"/>
    <property type="match status" value="1"/>
</dbReference>
<dbReference type="Pfam" id="PF22936">
    <property type="entry name" value="Pol_BBD"/>
    <property type="match status" value="1"/>
</dbReference>
<feature type="domain" description="Retrovirus-related Pol polyprotein from transposon TNT 1-94-like beta-barrel" evidence="2">
    <location>
        <begin position="817"/>
        <end position="897"/>
    </location>
</feature>
<dbReference type="AlphaFoldDB" id="A0AAU9S182"/>
<organism evidence="3 4">
    <name type="scientific">Thlaspi arvense</name>
    <name type="common">Field penny-cress</name>
    <dbReference type="NCBI Taxonomy" id="13288"/>
    <lineage>
        <taxon>Eukaryota</taxon>
        <taxon>Viridiplantae</taxon>
        <taxon>Streptophyta</taxon>
        <taxon>Embryophyta</taxon>
        <taxon>Tracheophyta</taxon>
        <taxon>Spermatophyta</taxon>
        <taxon>Magnoliopsida</taxon>
        <taxon>eudicotyledons</taxon>
        <taxon>Gunneridae</taxon>
        <taxon>Pentapetalae</taxon>
        <taxon>rosids</taxon>
        <taxon>malvids</taxon>
        <taxon>Brassicales</taxon>
        <taxon>Brassicaceae</taxon>
        <taxon>Thlaspideae</taxon>
        <taxon>Thlaspi</taxon>
    </lineage>
</organism>
<dbReference type="Pfam" id="PF14223">
    <property type="entry name" value="Retrotran_gag_2"/>
    <property type="match status" value="2"/>
</dbReference>